<keyword evidence="5 7" id="KW-0472">Membrane</keyword>
<evidence type="ECO:0000256" key="5">
    <source>
        <dbReference type="ARBA" id="ARBA00023136"/>
    </source>
</evidence>
<accession>A0A7S3QHJ3</accession>
<dbReference type="InterPro" id="IPR032816">
    <property type="entry name" value="VTT_dom"/>
</dbReference>
<feature type="region of interest" description="Disordered" evidence="6">
    <location>
        <begin position="463"/>
        <end position="505"/>
    </location>
</feature>
<evidence type="ECO:0000256" key="6">
    <source>
        <dbReference type="SAM" id="MobiDB-lite"/>
    </source>
</evidence>
<protein>
    <recommendedName>
        <fullName evidence="8">VTT domain-containing protein</fullName>
    </recommendedName>
</protein>
<dbReference type="PANTHER" id="PTHR12677">
    <property type="entry name" value="GOLGI APPARATUS MEMBRANE PROTEIN TVP38-RELATED"/>
    <property type="match status" value="1"/>
</dbReference>
<dbReference type="PANTHER" id="PTHR12677:SF59">
    <property type="entry name" value="GOLGI APPARATUS MEMBRANE PROTEIN TVP38-RELATED"/>
    <property type="match status" value="1"/>
</dbReference>
<feature type="transmembrane region" description="Helical" evidence="7">
    <location>
        <begin position="358"/>
        <end position="379"/>
    </location>
</feature>
<reference evidence="9" key="1">
    <citation type="submission" date="2021-01" db="EMBL/GenBank/DDBJ databases">
        <authorList>
            <person name="Corre E."/>
            <person name="Pelletier E."/>
            <person name="Niang G."/>
            <person name="Scheremetjew M."/>
            <person name="Finn R."/>
            <person name="Kale V."/>
            <person name="Holt S."/>
            <person name="Cochrane G."/>
            <person name="Meng A."/>
            <person name="Brown T."/>
            <person name="Cohen L."/>
        </authorList>
    </citation>
    <scope>NUCLEOTIDE SEQUENCE</scope>
    <source>
        <strain evidence="9">MM31A-1</strain>
    </source>
</reference>
<feature type="transmembrane region" description="Helical" evidence="7">
    <location>
        <begin position="232"/>
        <end position="260"/>
    </location>
</feature>
<feature type="compositionally biased region" description="Basic residues" evidence="6">
    <location>
        <begin position="132"/>
        <end position="160"/>
    </location>
</feature>
<evidence type="ECO:0000256" key="4">
    <source>
        <dbReference type="ARBA" id="ARBA00022989"/>
    </source>
</evidence>
<gene>
    <name evidence="9" type="ORF">CDEB00056_LOCUS22522</name>
</gene>
<feature type="domain" description="VTT" evidence="8">
    <location>
        <begin position="247"/>
        <end position="372"/>
    </location>
</feature>
<organism evidence="9">
    <name type="scientific">Chaetoceros debilis</name>
    <dbReference type="NCBI Taxonomy" id="122233"/>
    <lineage>
        <taxon>Eukaryota</taxon>
        <taxon>Sar</taxon>
        <taxon>Stramenopiles</taxon>
        <taxon>Ochrophyta</taxon>
        <taxon>Bacillariophyta</taxon>
        <taxon>Coscinodiscophyceae</taxon>
        <taxon>Chaetocerotophycidae</taxon>
        <taxon>Chaetocerotales</taxon>
        <taxon>Chaetocerotaceae</taxon>
        <taxon>Chaetoceros</taxon>
    </lineage>
</organism>
<comment type="subcellular location">
    <subcellularLocation>
        <location evidence="1">Cell membrane</location>
        <topology evidence="1">Multi-pass membrane protein</topology>
    </subcellularLocation>
</comment>
<feature type="transmembrane region" description="Helical" evidence="7">
    <location>
        <begin position="435"/>
        <end position="452"/>
    </location>
</feature>
<dbReference type="Pfam" id="PF09335">
    <property type="entry name" value="VTT_dom"/>
    <property type="match status" value="1"/>
</dbReference>
<evidence type="ECO:0000256" key="3">
    <source>
        <dbReference type="ARBA" id="ARBA00022692"/>
    </source>
</evidence>
<feature type="compositionally biased region" description="Acidic residues" evidence="6">
    <location>
        <begin position="40"/>
        <end position="56"/>
    </location>
</feature>
<sequence>MKYQGVEVGADGYGSSSGDEGEMQLRKPLPALALAFSSEDNNDNDNDNDNDANDDAIVDHDQQFSEIPLASSPVSNVSAMPQRRREDSSFSQQHYNSPKNSDKSGSSVNHRATDEEIQIEVQDNDETYTSSKSRRTGKVKGKGKPKNKHNKGHGKKRAIKQRSGSGGKIIKAKEYSYPVKLRLRRIWNNPIVQKLTSLLGSVMIIILIKKLLRPSVLKQFFIWMEHHPLQGLLAYLIIYPLHMVLLLPGTPLVMGAGFVFKVQYGWTAGVLFCSLVTLFGSLVGSILCFLLARYCMRSAVRRWSKKYPLFDPIDLAVSDNGFKIMTLIYLTPVVPLGPISYMMGTTSMPLVAFAKAKIAALPFTVLYVYLGAATGTLMLEEGFDFVAGDGDGIGTTNKDVNANNNNGMSNVDTGGNGNGNGVLHKVEEISLSPKLIIAGILFSMGSITLISIKMKKELQKILDGQSSKKRHGAGVSSGSGDVNVCEESEQQYKPNKTRQRKAANKTNIKAVDDAALL</sequence>
<proteinExistence type="predicted"/>
<feature type="transmembrane region" description="Helical" evidence="7">
    <location>
        <begin position="191"/>
        <end position="212"/>
    </location>
</feature>
<dbReference type="AlphaFoldDB" id="A0A7S3QHJ3"/>
<evidence type="ECO:0000259" key="8">
    <source>
        <dbReference type="Pfam" id="PF09335"/>
    </source>
</evidence>
<dbReference type="EMBL" id="HBIO01029355">
    <property type="protein sequence ID" value="CAE0477669.1"/>
    <property type="molecule type" value="Transcribed_RNA"/>
</dbReference>
<evidence type="ECO:0000256" key="2">
    <source>
        <dbReference type="ARBA" id="ARBA00022475"/>
    </source>
</evidence>
<dbReference type="GO" id="GO:0005886">
    <property type="term" value="C:plasma membrane"/>
    <property type="evidence" value="ECO:0007669"/>
    <property type="project" value="UniProtKB-SubCell"/>
</dbReference>
<feature type="compositionally biased region" description="Polar residues" evidence="6">
    <location>
        <begin position="89"/>
        <end position="110"/>
    </location>
</feature>
<keyword evidence="4 7" id="KW-1133">Transmembrane helix</keyword>
<dbReference type="InterPro" id="IPR015414">
    <property type="entry name" value="TMEM64"/>
</dbReference>
<feature type="compositionally biased region" description="Low complexity" evidence="6">
    <location>
        <begin position="9"/>
        <end position="18"/>
    </location>
</feature>
<feature type="region of interest" description="Disordered" evidence="6">
    <location>
        <begin position="1"/>
        <end position="165"/>
    </location>
</feature>
<evidence type="ECO:0000256" key="1">
    <source>
        <dbReference type="ARBA" id="ARBA00004651"/>
    </source>
</evidence>
<keyword evidence="2" id="KW-1003">Cell membrane</keyword>
<evidence type="ECO:0000313" key="9">
    <source>
        <dbReference type="EMBL" id="CAE0477669.1"/>
    </source>
</evidence>
<name>A0A7S3QHJ3_9STRA</name>
<feature type="transmembrane region" description="Helical" evidence="7">
    <location>
        <begin position="266"/>
        <end position="292"/>
    </location>
</feature>
<keyword evidence="3 7" id="KW-0812">Transmembrane</keyword>
<feature type="compositionally biased region" description="Acidic residues" evidence="6">
    <location>
        <begin position="115"/>
        <end position="126"/>
    </location>
</feature>
<evidence type="ECO:0000256" key="7">
    <source>
        <dbReference type="SAM" id="Phobius"/>
    </source>
</evidence>